<evidence type="ECO:0000313" key="2">
    <source>
        <dbReference type="EMBL" id="SVD54178.1"/>
    </source>
</evidence>
<dbReference type="AlphaFoldDB" id="A0A382W7T0"/>
<feature type="non-terminal residue" evidence="2">
    <location>
        <position position="178"/>
    </location>
</feature>
<accession>A0A382W7T0</accession>
<sequence>VNYNIGEHRETDHPTDFSVQRGEQVSVGSSVQLEWSSYGKTVAITLAVLFLLAVVLGPVENAGAAQAEQEVGVAAAATTQAVGIPPVSAERVLNPGVKILLDEQVRTDASGRLQILFLDGTALTLGADSDLVIDQYFFDPDSGQGGMSVSLTTGLFRVIGGKISKNQELMFFRNFSDG</sequence>
<dbReference type="Pfam" id="PF04773">
    <property type="entry name" value="FecR"/>
    <property type="match status" value="1"/>
</dbReference>
<gene>
    <name evidence="2" type="ORF">METZ01_LOCUS407032</name>
</gene>
<reference evidence="2" key="1">
    <citation type="submission" date="2018-05" db="EMBL/GenBank/DDBJ databases">
        <authorList>
            <person name="Lanie J.A."/>
            <person name="Ng W.-L."/>
            <person name="Kazmierczak K.M."/>
            <person name="Andrzejewski T.M."/>
            <person name="Davidsen T.M."/>
            <person name="Wayne K.J."/>
            <person name="Tettelin H."/>
            <person name="Glass J.I."/>
            <person name="Rusch D."/>
            <person name="Podicherti R."/>
            <person name="Tsui H.-C.T."/>
            <person name="Winkler M.E."/>
        </authorList>
    </citation>
    <scope>NUCLEOTIDE SEQUENCE</scope>
</reference>
<dbReference type="EMBL" id="UINC01157283">
    <property type="protein sequence ID" value="SVD54178.1"/>
    <property type="molecule type" value="Genomic_DNA"/>
</dbReference>
<dbReference type="InterPro" id="IPR006860">
    <property type="entry name" value="FecR"/>
</dbReference>
<feature type="non-terminal residue" evidence="2">
    <location>
        <position position="1"/>
    </location>
</feature>
<evidence type="ECO:0000259" key="1">
    <source>
        <dbReference type="Pfam" id="PF04773"/>
    </source>
</evidence>
<proteinExistence type="predicted"/>
<protein>
    <recommendedName>
        <fullName evidence="1">FecR protein domain-containing protein</fullName>
    </recommendedName>
</protein>
<name>A0A382W7T0_9ZZZZ</name>
<feature type="domain" description="FecR protein" evidence="1">
    <location>
        <begin position="104"/>
        <end position="165"/>
    </location>
</feature>
<organism evidence="2">
    <name type="scientific">marine metagenome</name>
    <dbReference type="NCBI Taxonomy" id="408172"/>
    <lineage>
        <taxon>unclassified sequences</taxon>
        <taxon>metagenomes</taxon>
        <taxon>ecological metagenomes</taxon>
    </lineage>
</organism>